<sequence length="766" mass="88935">MEEVVLGCSMQGKDNVEVGCSSYEIHAKEKPVDTNLIENIVPDAGMMFDSEEEVYKFYVQYARHEGFGITKKSTILGDDGKLKYYTLACARGGKRISTSKNSFNPRLSTKVNCLAKINVIVGNDGRFTISSVNLEHNHALSPQKARFQKCNKKIDAYVKRRLELNDQAGISLSKNFHSLAVESGGYENLTYTEKDCRNYIAKGRQFRLGVGDAVALGKYFSRMQQRNTKFFHLIDMDEEGRLRNVFWADARSIAAYEAFGDVISFDTTYLTNKYDMPFAPFVGVNHHGQTVLFGRGLLSKEDTETYVWLFKTWLECMSGKAPKAIITDQCMAIQGAVRLVFPNSHHRLCLWHIMKKVPEKLGGLNEYKAIKKILKHITYEAVDTQEFEDTYLKMMADYNLQKNEWLNSLFKIRDRWAPVYVKGIFWAGMSTTQRSESVNAFFDGYVGPTTSLKQFVEQYDNALKSKIEKENKADFASFNSCFPLITDCYFEKQLQEAYTNEIFKLFQDELRGMIYCNLTPTGSHGAVCSFQVSDVIKGKEGAYRKQVVYNVFMNEEEFDIKCSCRLFEFKGIICRHICKVLIERNVKDIPSGYILPRWRKDIKRMHTYVLNCYDDRQTSEEKLRYNKLCSHFSKAAELGAESNDRYMFLMNYVDEAIEKLMDNPTCEEKFTCMLSEATNVPHQKFLSPLKVRSKGRPPSKRKKSKVEEIIIKNKKKVFHYFFGFFFDEVFFYVYNIHVIIDRRHKKRVMQQLKNLFQMIIAHKRVW</sequence>
<evidence type="ECO:0000313" key="1">
    <source>
        <dbReference type="EMBL" id="KAH7669017.1"/>
    </source>
</evidence>
<proteinExistence type="predicted"/>
<protein>
    <submittedName>
        <fullName evidence="1">FHY3/FAR1 family protein</fullName>
    </submittedName>
</protein>
<dbReference type="Proteomes" id="UP000827976">
    <property type="component" value="Chromosome 11"/>
</dbReference>
<organism evidence="1 2">
    <name type="scientific">Dioscorea alata</name>
    <name type="common">Purple yam</name>
    <dbReference type="NCBI Taxonomy" id="55571"/>
    <lineage>
        <taxon>Eukaryota</taxon>
        <taxon>Viridiplantae</taxon>
        <taxon>Streptophyta</taxon>
        <taxon>Embryophyta</taxon>
        <taxon>Tracheophyta</taxon>
        <taxon>Spermatophyta</taxon>
        <taxon>Magnoliopsida</taxon>
        <taxon>Liliopsida</taxon>
        <taxon>Dioscoreales</taxon>
        <taxon>Dioscoreaceae</taxon>
        <taxon>Dioscorea</taxon>
    </lineage>
</organism>
<name>A0ACB7V6F3_DIOAL</name>
<gene>
    <name evidence="1" type="ORF">IHE45_11G049100</name>
</gene>
<accession>A0ACB7V6F3</accession>
<comment type="caution">
    <text evidence="1">The sequence shown here is derived from an EMBL/GenBank/DDBJ whole genome shotgun (WGS) entry which is preliminary data.</text>
</comment>
<evidence type="ECO:0000313" key="2">
    <source>
        <dbReference type="Proteomes" id="UP000827976"/>
    </source>
</evidence>
<keyword evidence="2" id="KW-1185">Reference proteome</keyword>
<dbReference type="EMBL" id="CM037021">
    <property type="protein sequence ID" value="KAH7669017.1"/>
    <property type="molecule type" value="Genomic_DNA"/>
</dbReference>
<reference evidence="2" key="1">
    <citation type="journal article" date="2022" name="Nat. Commun.">
        <title>Chromosome evolution and the genetic basis of agronomically important traits in greater yam.</title>
        <authorList>
            <person name="Bredeson J.V."/>
            <person name="Lyons J.B."/>
            <person name="Oniyinde I.O."/>
            <person name="Okereke N.R."/>
            <person name="Kolade O."/>
            <person name="Nnabue I."/>
            <person name="Nwadili C.O."/>
            <person name="Hribova E."/>
            <person name="Parker M."/>
            <person name="Nwogha J."/>
            <person name="Shu S."/>
            <person name="Carlson J."/>
            <person name="Kariba R."/>
            <person name="Muthemba S."/>
            <person name="Knop K."/>
            <person name="Barton G.J."/>
            <person name="Sherwood A.V."/>
            <person name="Lopez-Montes A."/>
            <person name="Asiedu R."/>
            <person name="Jamnadass R."/>
            <person name="Muchugi A."/>
            <person name="Goodstein D."/>
            <person name="Egesi C.N."/>
            <person name="Featherston J."/>
            <person name="Asfaw A."/>
            <person name="Simpson G.G."/>
            <person name="Dolezel J."/>
            <person name="Hendre P.S."/>
            <person name="Van Deynze A."/>
            <person name="Kumar P.L."/>
            <person name="Obidiegwu J.E."/>
            <person name="Bhattacharjee R."/>
            <person name="Rokhsar D.S."/>
        </authorList>
    </citation>
    <scope>NUCLEOTIDE SEQUENCE [LARGE SCALE GENOMIC DNA]</scope>
    <source>
        <strain evidence="2">cv. TDa95/00328</strain>
    </source>
</reference>